<evidence type="ECO:0000313" key="4">
    <source>
        <dbReference type="Proteomes" id="UP001229346"/>
    </source>
</evidence>
<dbReference type="Gene3D" id="3.40.190.10">
    <property type="entry name" value="Periplasmic binding protein-like II"/>
    <property type="match status" value="2"/>
</dbReference>
<sequence>MKHGLKLGVALILSFSLLAAGCSSNGNEGKNGSASTNAGGATNAPKEEAPIEITFAGSTWDVPTEDGNYVQKYLEEKYNVKIVNMRVTDENLKLKIAANEVPDIFPQSPTETDMVNWAKQGVIASVSVDEIKQYMPSYIADVESVEPKAWDVGLVDGKNYGIPRVWLNGSTGFIPVYNNNWLKAVGYNEPPKTLEEYEDVLTKFRNNDPDGNGQKDTYGMSGRGKNARNQLFNEVYAAYGVNPYVFQEASDGTITWGGISDQSLEATKLLNKWYNADLIDPEFMTDDNGLMGQKFNSKKIGMIDTNMYHHLHGQIQTFKDNGIEPAYGKGLIGPAGKSMALSNGALQTPLLLGAQVEEDEKKRIKILQILEEIAMNDETYLATAFGQEGVSYEMKDGIPTLIEPYVSDNNKRYEMGIGGFYNPLIERAVTTWKFHMPQDKLDFKAKLTEGFELVSDVLGPTVLESKGKYNANLLALQDEFYTKAIIAKNAADVEKLFADFKAQWLKAGGQEILDEATKVYQERRAASN</sequence>
<proteinExistence type="predicted"/>
<protein>
    <submittedName>
        <fullName evidence="3">Aldouronate transport system substrate-binding protein</fullName>
    </submittedName>
</protein>
<organism evidence="3 4">
    <name type="scientific">Paenibacillus harenae</name>
    <dbReference type="NCBI Taxonomy" id="306543"/>
    <lineage>
        <taxon>Bacteria</taxon>
        <taxon>Bacillati</taxon>
        <taxon>Bacillota</taxon>
        <taxon>Bacilli</taxon>
        <taxon>Bacillales</taxon>
        <taxon>Paenibacillaceae</taxon>
        <taxon>Paenibacillus</taxon>
    </lineage>
</organism>
<evidence type="ECO:0000256" key="2">
    <source>
        <dbReference type="SAM" id="SignalP"/>
    </source>
</evidence>
<evidence type="ECO:0000313" key="3">
    <source>
        <dbReference type="EMBL" id="MDQ0112169.1"/>
    </source>
</evidence>
<feature type="region of interest" description="Disordered" evidence="1">
    <location>
        <begin position="26"/>
        <end position="48"/>
    </location>
</feature>
<dbReference type="SUPFAM" id="SSF53850">
    <property type="entry name" value="Periplasmic binding protein-like II"/>
    <property type="match status" value="1"/>
</dbReference>
<feature type="region of interest" description="Disordered" evidence="1">
    <location>
        <begin position="205"/>
        <end position="225"/>
    </location>
</feature>
<accession>A0ABT9U179</accession>
<feature type="compositionally biased region" description="Polar residues" evidence="1">
    <location>
        <begin position="26"/>
        <end position="40"/>
    </location>
</feature>
<keyword evidence="2" id="KW-0732">Signal</keyword>
<dbReference type="PROSITE" id="PS51257">
    <property type="entry name" value="PROKAR_LIPOPROTEIN"/>
    <property type="match status" value="1"/>
</dbReference>
<dbReference type="RefSeq" id="WP_307202790.1">
    <property type="nucleotide sequence ID" value="NZ_JAUSSU010000003.1"/>
</dbReference>
<dbReference type="InterPro" id="IPR006059">
    <property type="entry name" value="SBP"/>
</dbReference>
<dbReference type="Pfam" id="PF13416">
    <property type="entry name" value="SBP_bac_8"/>
    <property type="match status" value="1"/>
</dbReference>
<dbReference type="Proteomes" id="UP001229346">
    <property type="component" value="Unassembled WGS sequence"/>
</dbReference>
<feature type="chain" id="PRO_5046588516" evidence="2">
    <location>
        <begin position="20"/>
        <end position="528"/>
    </location>
</feature>
<feature type="signal peptide" evidence="2">
    <location>
        <begin position="1"/>
        <end position="19"/>
    </location>
</feature>
<reference evidence="3 4" key="1">
    <citation type="submission" date="2023-07" db="EMBL/GenBank/DDBJ databases">
        <title>Sorghum-associated microbial communities from plants grown in Nebraska, USA.</title>
        <authorList>
            <person name="Schachtman D."/>
        </authorList>
    </citation>
    <scope>NUCLEOTIDE SEQUENCE [LARGE SCALE GENOMIC DNA]</scope>
    <source>
        <strain evidence="3 4">CC482</strain>
    </source>
</reference>
<gene>
    <name evidence="3" type="ORF">J2T15_001604</name>
</gene>
<keyword evidence="4" id="KW-1185">Reference proteome</keyword>
<name>A0ABT9U179_PAEHA</name>
<comment type="caution">
    <text evidence="3">The sequence shown here is derived from an EMBL/GenBank/DDBJ whole genome shotgun (WGS) entry which is preliminary data.</text>
</comment>
<evidence type="ECO:0000256" key="1">
    <source>
        <dbReference type="SAM" id="MobiDB-lite"/>
    </source>
</evidence>
<dbReference type="EMBL" id="JAUSSU010000003">
    <property type="protein sequence ID" value="MDQ0112169.1"/>
    <property type="molecule type" value="Genomic_DNA"/>
</dbReference>